<evidence type="ECO:0000259" key="2">
    <source>
        <dbReference type="Pfam" id="PF00884"/>
    </source>
</evidence>
<protein>
    <submittedName>
        <fullName evidence="3">Sulfatase</fullName>
    </submittedName>
</protein>
<keyword evidence="1" id="KW-0472">Membrane</keyword>
<dbReference type="AlphaFoldDB" id="A0A365U6G0"/>
<dbReference type="Proteomes" id="UP000253370">
    <property type="component" value="Unassembled WGS sequence"/>
</dbReference>
<feature type="transmembrane region" description="Helical" evidence="1">
    <location>
        <begin position="151"/>
        <end position="168"/>
    </location>
</feature>
<accession>A0A365U6G0</accession>
<keyword evidence="4" id="KW-1185">Reference proteome</keyword>
<feature type="transmembrane region" description="Helical" evidence="1">
    <location>
        <begin position="115"/>
        <end position="139"/>
    </location>
</feature>
<sequence>MRRTALRVSSLALAALLLHLVLIQPNHPAAVIWRALLLFPLELPVILAALVALPPAAAVTRYLRAGLVGLLTLLAALKLADLASQMAFARGVNPLVDWPLAIAGWRLASGAVGPWLAGLGGLALVAALAGLAAALWWATGRWAALALPGRWPLLAGGAAAAATVVAVAEAGHSLGQWRLPAQPPGAAFTARVGAETVARTLAARADLAAFRTAARRDPYAGAGPLLDAIGTDVFVVFIESYGRASLEQPLYAGTHRKTLQEAQARLESRGFAMRSGWLEAPTAGGRSWLSHLTLSTGLRISDQTRHSAALASGRRTLFHLAQEAGFRTAAVMPAITLAWPESARMGFDEAHDAASLDYAGQPFNWVTMPDQFTLARAERFFEAEGPWFAQIALISSHAPWVPVPELVDWEEVGDGRIFDRWATSGDPPEVVWRDADRIRAQYRKAIDYSLRTVTDWAARQAGGTPPLMLVLGDHPPAGFVAMDDSRAVPAHLIGPPDLVARAARWGWREGLLPDQGAPAEGMERFRDRFLAAYSSGGRARQASR</sequence>
<dbReference type="Pfam" id="PF00884">
    <property type="entry name" value="Sulfatase"/>
    <property type="match status" value="1"/>
</dbReference>
<dbReference type="InterPro" id="IPR000917">
    <property type="entry name" value="Sulfatase_N"/>
</dbReference>
<evidence type="ECO:0000256" key="1">
    <source>
        <dbReference type="SAM" id="Phobius"/>
    </source>
</evidence>
<dbReference type="InterPro" id="IPR017850">
    <property type="entry name" value="Alkaline_phosphatase_core_sf"/>
</dbReference>
<evidence type="ECO:0000313" key="4">
    <source>
        <dbReference type="Proteomes" id="UP000253370"/>
    </source>
</evidence>
<name>A0A365U6G0_9RHOB</name>
<dbReference type="OrthoDB" id="1376015at2"/>
<organism evidence="3 4">
    <name type="scientific">Rhodosalinus halophilus</name>
    <dbReference type="NCBI Taxonomy" id="2259333"/>
    <lineage>
        <taxon>Bacteria</taxon>
        <taxon>Pseudomonadati</taxon>
        <taxon>Pseudomonadota</taxon>
        <taxon>Alphaproteobacteria</taxon>
        <taxon>Rhodobacterales</taxon>
        <taxon>Paracoccaceae</taxon>
        <taxon>Rhodosalinus</taxon>
    </lineage>
</organism>
<comment type="caution">
    <text evidence="3">The sequence shown here is derived from an EMBL/GenBank/DDBJ whole genome shotgun (WGS) entry which is preliminary data.</text>
</comment>
<dbReference type="SUPFAM" id="SSF53649">
    <property type="entry name" value="Alkaline phosphatase-like"/>
    <property type="match status" value="1"/>
</dbReference>
<feature type="transmembrane region" description="Helical" evidence="1">
    <location>
        <begin position="65"/>
        <end position="88"/>
    </location>
</feature>
<reference evidence="3 4" key="1">
    <citation type="submission" date="2018-07" db="EMBL/GenBank/DDBJ databases">
        <title>Rhodosalinus sp. strain E84T genomic sequence and assembly.</title>
        <authorList>
            <person name="Liu Z.-W."/>
            <person name="Lu D.-C."/>
        </authorList>
    </citation>
    <scope>NUCLEOTIDE SEQUENCE [LARGE SCALE GENOMIC DNA]</scope>
    <source>
        <strain evidence="3 4">E84</strain>
    </source>
</reference>
<dbReference type="Gene3D" id="3.40.720.10">
    <property type="entry name" value="Alkaline Phosphatase, subunit A"/>
    <property type="match status" value="1"/>
</dbReference>
<proteinExistence type="predicted"/>
<dbReference type="EMBL" id="QNTQ01000015">
    <property type="protein sequence ID" value="RBI83700.1"/>
    <property type="molecule type" value="Genomic_DNA"/>
</dbReference>
<evidence type="ECO:0000313" key="3">
    <source>
        <dbReference type="EMBL" id="RBI83700.1"/>
    </source>
</evidence>
<gene>
    <name evidence="3" type="ORF">DRV85_15265</name>
</gene>
<dbReference type="RefSeq" id="WP_113290343.1">
    <property type="nucleotide sequence ID" value="NZ_QNTQ01000015.1"/>
</dbReference>
<feature type="domain" description="Sulfatase N-terminal" evidence="2">
    <location>
        <begin position="233"/>
        <end position="476"/>
    </location>
</feature>
<keyword evidence="1" id="KW-0812">Transmembrane</keyword>
<keyword evidence="1" id="KW-1133">Transmembrane helix</keyword>
<feature type="transmembrane region" description="Helical" evidence="1">
    <location>
        <begin position="33"/>
        <end position="53"/>
    </location>
</feature>